<keyword evidence="2" id="KW-0134">Cell wall</keyword>
<dbReference type="AlphaFoldDB" id="A0A5R8QE00"/>
<accession>A0A5R8QE00</accession>
<evidence type="ECO:0000313" key="9">
    <source>
        <dbReference type="Proteomes" id="UP000306912"/>
    </source>
</evidence>
<dbReference type="Pfam" id="PF09479">
    <property type="entry name" value="Flg_new"/>
    <property type="match status" value="2"/>
</dbReference>
<dbReference type="NCBIfam" id="TIGR01167">
    <property type="entry name" value="LPXTG_anchor"/>
    <property type="match status" value="1"/>
</dbReference>
<dbReference type="EMBL" id="VBWP01000003">
    <property type="protein sequence ID" value="TLG75487.1"/>
    <property type="molecule type" value="Genomic_DNA"/>
</dbReference>
<evidence type="ECO:0000256" key="5">
    <source>
        <dbReference type="ARBA" id="ARBA00023088"/>
    </source>
</evidence>
<feature type="domain" description="Gram-positive cocci surface proteins LPxTG" evidence="7">
    <location>
        <begin position="197"/>
        <end position="232"/>
    </location>
</feature>
<keyword evidence="3" id="KW-0964">Secreted</keyword>
<dbReference type="InterPro" id="IPR013378">
    <property type="entry name" value="InlB-like_B-rpt"/>
</dbReference>
<comment type="caution">
    <text evidence="8">The sequence shown here is derived from an EMBL/GenBank/DDBJ whole genome shotgun (WGS) entry which is preliminary data.</text>
</comment>
<protein>
    <submittedName>
        <fullName evidence="8">LPXTG cell wall anchor domain-containing protein</fullName>
    </submittedName>
</protein>
<sequence length="234" mass="25320">MKLKTIIRPLLGVAMILAISFGGAMSTQAASFTANFEYNDGTGNSTTTIVEEGTLIPSAPEPNREGYTFVGWASGFDGDTPILWNFDTDVMPANNITLWAAYELNTYEVTFNPENGTPMEQWGVYQVQYGGLLPYITPTPTKEGYNFVGWASAFDGDTPILWDFSNDVMPANNMTLWAAYELIDNPVAPVDGTTTNSTGNNSVLPNTGQEQIIPLLGGLVSVGLATLLLKKKIK</sequence>
<dbReference type="InterPro" id="IPR042229">
    <property type="entry name" value="Listeria/Bacterioides_rpt_sf"/>
</dbReference>
<keyword evidence="5" id="KW-0572">Peptidoglycan-anchor</keyword>
<keyword evidence="9" id="KW-1185">Reference proteome</keyword>
<evidence type="ECO:0000256" key="2">
    <source>
        <dbReference type="ARBA" id="ARBA00022512"/>
    </source>
</evidence>
<dbReference type="Gene3D" id="2.60.40.4270">
    <property type="entry name" value="Listeria-Bacteroides repeat domain"/>
    <property type="match status" value="2"/>
</dbReference>
<comment type="subcellular location">
    <subcellularLocation>
        <location evidence="1">Cell envelope</location>
    </subcellularLocation>
</comment>
<organism evidence="8 9">
    <name type="scientific">Culicoidibacter larvae</name>
    <dbReference type="NCBI Taxonomy" id="2579976"/>
    <lineage>
        <taxon>Bacteria</taxon>
        <taxon>Bacillati</taxon>
        <taxon>Bacillota</taxon>
        <taxon>Culicoidibacteria</taxon>
        <taxon>Culicoidibacterales</taxon>
        <taxon>Culicoidibacteraceae</taxon>
        <taxon>Culicoidibacter</taxon>
    </lineage>
</organism>
<feature type="chain" id="PRO_5024293034" evidence="6">
    <location>
        <begin position="30"/>
        <end position="234"/>
    </location>
</feature>
<proteinExistence type="predicted"/>
<evidence type="ECO:0000256" key="6">
    <source>
        <dbReference type="SAM" id="SignalP"/>
    </source>
</evidence>
<dbReference type="Proteomes" id="UP000306912">
    <property type="component" value="Unassembled WGS sequence"/>
</dbReference>
<dbReference type="InParanoid" id="A0A5R8QE00"/>
<evidence type="ECO:0000256" key="3">
    <source>
        <dbReference type="ARBA" id="ARBA00022525"/>
    </source>
</evidence>
<evidence type="ECO:0000313" key="8">
    <source>
        <dbReference type="EMBL" id="TLG75487.1"/>
    </source>
</evidence>
<evidence type="ECO:0000256" key="4">
    <source>
        <dbReference type="ARBA" id="ARBA00022729"/>
    </source>
</evidence>
<dbReference type="InterPro" id="IPR019931">
    <property type="entry name" value="LPXTG_anchor"/>
</dbReference>
<name>A0A5R8QE00_9FIRM</name>
<evidence type="ECO:0000259" key="7">
    <source>
        <dbReference type="Pfam" id="PF00746"/>
    </source>
</evidence>
<feature type="signal peptide" evidence="6">
    <location>
        <begin position="1"/>
        <end position="29"/>
    </location>
</feature>
<keyword evidence="4 6" id="KW-0732">Signal</keyword>
<dbReference type="GO" id="GO:0030313">
    <property type="term" value="C:cell envelope"/>
    <property type="evidence" value="ECO:0007669"/>
    <property type="project" value="UniProtKB-SubCell"/>
</dbReference>
<gene>
    <name evidence="8" type="ORF">FEZ08_05435</name>
</gene>
<dbReference type="NCBIfam" id="TIGR02543">
    <property type="entry name" value="List_Bact_rpt"/>
    <property type="match status" value="1"/>
</dbReference>
<dbReference type="OrthoDB" id="663332at2"/>
<evidence type="ECO:0000256" key="1">
    <source>
        <dbReference type="ARBA" id="ARBA00004196"/>
    </source>
</evidence>
<reference evidence="8 9" key="1">
    <citation type="submission" date="2019-05" db="EMBL/GenBank/DDBJ databases">
        <title>Culicoidintestinum kansasii gen. nov., sp. nov. from the gastrointestinal tract of the biting midge, Culicoides sonorensis.</title>
        <authorList>
            <person name="Neupane S."/>
            <person name="Ghosh A."/>
            <person name="Gunther S."/>
            <person name="Martin K."/>
            <person name="Zurek L."/>
        </authorList>
    </citation>
    <scope>NUCLEOTIDE SEQUENCE [LARGE SCALE GENOMIC DNA]</scope>
    <source>
        <strain evidence="8 9">CS-1</strain>
    </source>
</reference>
<dbReference type="RefSeq" id="WP_138190694.1">
    <property type="nucleotide sequence ID" value="NZ_VBWP01000003.1"/>
</dbReference>
<dbReference type="Pfam" id="PF00746">
    <property type="entry name" value="Gram_pos_anchor"/>
    <property type="match status" value="1"/>
</dbReference>